<evidence type="ECO:0000259" key="13">
    <source>
        <dbReference type="PROSITE" id="PS50862"/>
    </source>
</evidence>
<dbReference type="InterPro" id="IPR004364">
    <property type="entry name" value="Aa-tRNA-synt_II"/>
</dbReference>
<dbReference type="InterPro" id="IPR004365">
    <property type="entry name" value="NA-bd_OB_tRNA"/>
</dbReference>
<dbReference type="GO" id="GO:0004815">
    <property type="term" value="F:aspartate-tRNA ligase activity"/>
    <property type="evidence" value="ECO:0007669"/>
    <property type="project" value="UniProtKB-EC"/>
</dbReference>
<dbReference type="EC" id="6.1.1.12" evidence="3"/>
<dbReference type="InterPro" id="IPR045864">
    <property type="entry name" value="aa-tRNA-synth_II/BPL/LPL"/>
</dbReference>
<evidence type="ECO:0000256" key="8">
    <source>
        <dbReference type="ARBA" id="ARBA00022840"/>
    </source>
</evidence>
<comment type="catalytic activity">
    <reaction evidence="12">
        <text>tRNA(Asp) + L-aspartate + ATP = L-aspartyl-tRNA(Asp) + AMP + diphosphate</text>
        <dbReference type="Rhea" id="RHEA:19649"/>
        <dbReference type="Rhea" id="RHEA-COMP:9660"/>
        <dbReference type="Rhea" id="RHEA-COMP:9678"/>
        <dbReference type="ChEBI" id="CHEBI:29991"/>
        <dbReference type="ChEBI" id="CHEBI:30616"/>
        <dbReference type="ChEBI" id="CHEBI:33019"/>
        <dbReference type="ChEBI" id="CHEBI:78442"/>
        <dbReference type="ChEBI" id="CHEBI:78516"/>
        <dbReference type="ChEBI" id="CHEBI:456215"/>
        <dbReference type="EC" id="6.1.1.12"/>
    </reaction>
</comment>
<dbReference type="SUPFAM" id="SSF55681">
    <property type="entry name" value="Class II aaRS and biotin synthetases"/>
    <property type="match status" value="1"/>
</dbReference>
<evidence type="ECO:0000256" key="4">
    <source>
        <dbReference type="ARBA" id="ARBA00018853"/>
    </source>
</evidence>
<dbReference type="FunFam" id="3.30.930.10:FF:000013">
    <property type="entry name" value="Aspartate--tRNA ligase, cytoplasmic"/>
    <property type="match status" value="1"/>
</dbReference>
<evidence type="ECO:0000256" key="6">
    <source>
        <dbReference type="ARBA" id="ARBA00022598"/>
    </source>
</evidence>
<evidence type="ECO:0000313" key="15">
    <source>
        <dbReference type="WBParaSite" id="jg18254"/>
    </source>
</evidence>
<dbReference type="PRINTS" id="PR01042">
    <property type="entry name" value="TRNASYNTHASP"/>
</dbReference>
<feature type="domain" description="Aminoacyl-transfer RNA synthetases class-II family profile" evidence="13">
    <location>
        <begin position="205"/>
        <end position="502"/>
    </location>
</feature>
<dbReference type="CDD" id="cd00776">
    <property type="entry name" value="AsxRS_core"/>
    <property type="match status" value="1"/>
</dbReference>
<dbReference type="Pfam" id="PF00152">
    <property type="entry name" value="tRNA-synt_2"/>
    <property type="match status" value="1"/>
</dbReference>
<keyword evidence="5" id="KW-0963">Cytoplasm</keyword>
<dbReference type="Gene3D" id="2.40.50.140">
    <property type="entry name" value="Nucleic acid-binding proteins"/>
    <property type="match status" value="1"/>
</dbReference>
<dbReference type="PROSITE" id="PS50862">
    <property type="entry name" value="AA_TRNA_LIGASE_II"/>
    <property type="match status" value="1"/>
</dbReference>
<dbReference type="GO" id="GO:0006422">
    <property type="term" value="P:aspartyl-tRNA aminoacylation"/>
    <property type="evidence" value="ECO:0007669"/>
    <property type="project" value="InterPro"/>
</dbReference>
<evidence type="ECO:0000256" key="2">
    <source>
        <dbReference type="ARBA" id="ARBA00005312"/>
    </source>
</evidence>
<evidence type="ECO:0000256" key="9">
    <source>
        <dbReference type="ARBA" id="ARBA00022917"/>
    </source>
</evidence>
<keyword evidence="10" id="KW-0030">Aminoacyl-tRNA synthetase</keyword>
<comment type="subcellular location">
    <subcellularLocation>
        <location evidence="1">Cytoplasm</location>
    </subcellularLocation>
</comment>
<dbReference type="WBParaSite" id="jg18254">
    <property type="protein sequence ID" value="jg18254"/>
    <property type="gene ID" value="jg18254"/>
</dbReference>
<keyword evidence="9" id="KW-0648">Protein biosynthesis</keyword>
<dbReference type="AlphaFoldDB" id="A0A915DBU2"/>
<proteinExistence type="inferred from homology"/>
<dbReference type="GO" id="GO:0005524">
    <property type="term" value="F:ATP binding"/>
    <property type="evidence" value="ECO:0007669"/>
    <property type="project" value="UniProtKB-KW"/>
</dbReference>
<dbReference type="Gene3D" id="3.30.930.10">
    <property type="entry name" value="Bira Bifunctional Protein, Domain 2"/>
    <property type="match status" value="1"/>
</dbReference>
<dbReference type="SUPFAM" id="SSF50249">
    <property type="entry name" value="Nucleic acid-binding proteins"/>
    <property type="match status" value="1"/>
</dbReference>
<evidence type="ECO:0000256" key="1">
    <source>
        <dbReference type="ARBA" id="ARBA00004496"/>
    </source>
</evidence>
<dbReference type="Proteomes" id="UP000887574">
    <property type="component" value="Unplaced"/>
</dbReference>
<comment type="similarity">
    <text evidence="2">Belongs to the class-II aminoacyl-tRNA synthetase family. Type 2 subfamily.</text>
</comment>
<evidence type="ECO:0000256" key="7">
    <source>
        <dbReference type="ARBA" id="ARBA00022741"/>
    </source>
</evidence>
<protein>
    <recommendedName>
        <fullName evidence="4">Aspartate--tRNA ligase, cytoplasmic</fullName>
        <ecNumber evidence="3">6.1.1.12</ecNumber>
    </recommendedName>
    <alternativeName>
        <fullName evidence="11">Aspartyl-tRNA synthetase</fullName>
    </alternativeName>
</protein>
<dbReference type="NCBIfam" id="NF003483">
    <property type="entry name" value="PRK05159.1"/>
    <property type="match status" value="1"/>
</dbReference>
<evidence type="ECO:0000256" key="5">
    <source>
        <dbReference type="ARBA" id="ARBA00022490"/>
    </source>
</evidence>
<keyword evidence="14" id="KW-1185">Reference proteome</keyword>
<dbReference type="HAMAP" id="MF_02075">
    <property type="entry name" value="Asp_tRNA_synth_type2"/>
    <property type="match status" value="1"/>
</dbReference>
<evidence type="ECO:0000256" key="3">
    <source>
        <dbReference type="ARBA" id="ARBA00012841"/>
    </source>
</evidence>
<dbReference type="InterPro" id="IPR002312">
    <property type="entry name" value="Asp/Asn-tRNA-synth_IIb"/>
</dbReference>
<dbReference type="CDD" id="cd04320">
    <property type="entry name" value="AspRS_cyto_N"/>
    <property type="match status" value="1"/>
</dbReference>
<keyword evidence="7" id="KW-0547">Nucleotide-binding</keyword>
<dbReference type="InterPro" id="IPR006195">
    <property type="entry name" value="aa-tRNA-synth_II"/>
</dbReference>
<dbReference type="PANTHER" id="PTHR43450:SF1">
    <property type="entry name" value="ASPARTATE--TRNA LIGASE, CYTOPLASMIC"/>
    <property type="match status" value="1"/>
</dbReference>
<evidence type="ECO:0000256" key="11">
    <source>
        <dbReference type="ARBA" id="ARBA00033155"/>
    </source>
</evidence>
<dbReference type="Pfam" id="PF01336">
    <property type="entry name" value="tRNA_anti-codon"/>
    <property type="match status" value="1"/>
</dbReference>
<evidence type="ECO:0000256" key="12">
    <source>
        <dbReference type="ARBA" id="ARBA00047904"/>
    </source>
</evidence>
<organism evidence="14 15">
    <name type="scientific">Ditylenchus dipsaci</name>
    <dbReference type="NCBI Taxonomy" id="166011"/>
    <lineage>
        <taxon>Eukaryota</taxon>
        <taxon>Metazoa</taxon>
        <taxon>Ecdysozoa</taxon>
        <taxon>Nematoda</taxon>
        <taxon>Chromadorea</taxon>
        <taxon>Rhabditida</taxon>
        <taxon>Tylenchina</taxon>
        <taxon>Tylenchomorpha</taxon>
        <taxon>Sphaerularioidea</taxon>
        <taxon>Anguinidae</taxon>
        <taxon>Anguininae</taxon>
        <taxon>Ditylenchus</taxon>
    </lineage>
</organism>
<accession>A0A915DBU2</accession>
<evidence type="ECO:0000256" key="10">
    <source>
        <dbReference type="ARBA" id="ARBA00023146"/>
    </source>
</evidence>
<dbReference type="GO" id="GO:0017101">
    <property type="term" value="C:aminoacyl-tRNA synthetase multienzyme complex"/>
    <property type="evidence" value="ECO:0007669"/>
    <property type="project" value="TreeGrafter"/>
</dbReference>
<reference evidence="15" key="1">
    <citation type="submission" date="2022-11" db="UniProtKB">
        <authorList>
            <consortium name="WormBaseParasite"/>
        </authorList>
    </citation>
    <scope>IDENTIFICATION</scope>
</reference>
<dbReference type="InterPro" id="IPR012340">
    <property type="entry name" value="NA-bd_OB-fold"/>
</dbReference>
<keyword evidence="8" id="KW-0067">ATP-binding</keyword>
<evidence type="ECO:0000313" key="14">
    <source>
        <dbReference type="Proteomes" id="UP000887574"/>
    </source>
</evidence>
<keyword evidence="6" id="KW-0436">Ligase</keyword>
<name>A0A915DBU2_9BILA</name>
<dbReference type="GO" id="GO:0005829">
    <property type="term" value="C:cytosol"/>
    <property type="evidence" value="ECO:0007669"/>
    <property type="project" value="TreeGrafter"/>
</dbReference>
<dbReference type="NCBIfam" id="TIGR00458">
    <property type="entry name" value="aspS_nondisc"/>
    <property type="match status" value="1"/>
</dbReference>
<dbReference type="PANTHER" id="PTHR43450">
    <property type="entry name" value="ASPARTYL-TRNA SYNTHETASE"/>
    <property type="match status" value="1"/>
</dbReference>
<dbReference type="GO" id="GO:0003723">
    <property type="term" value="F:RNA binding"/>
    <property type="evidence" value="ECO:0007669"/>
    <property type="project" value="TreeGrafter"/>
</dbReference>
<sequence length="645" mass="73725">MSTTSIFGLKRMVPRYKNFLFRRFSPAKSSEDVSEGKYGPYGLIQSDYAESKVQFTNIKELDSRKRLNEVWIRGRLHLSEKTSGKRCFITLRQQIYTIQGVVSANAETTKEFVDFVASVNKESIVDVLGEVQIVKEEVRSCSQSDVELHIKKLFVVSSADSCLPMQIQQATRPDGDNNGLPSVNLHFRLNNRVLDLRAPTSQAIFKVQAGICQVFRDSLSKRGFVEIHTPKMVSAASEGGAEVFQIKYFEDKAYLAQSPQFYKQMAIAGDFGRVFTVGAVFRAENSSSNRHLTEFVGLDLEMTFSFHYHEVLRAVWSVIIELFKHLQDKFAEEISIIAEQYPSDPFIFSEQPVILTFAEAVAMLRDHGMHQDHQEDLGAPNERFLGDLVRAKYGTDFFVLDKFPLAVRPFYTMPDPNNELYSNSYDMFMRGKEILSGGQRIHDAKLLTERAKQHGIDLRTIQAYLDAFKYGCPPHAGGGIGLERITMLFLGLKNIRLASLFPRDPNRLPKINYDETADEKSYCGAANSRQSGRLLVNDQYRVVDEATKKRRLQKHLDTLERDNVQDDPHANLTWNKAIPKFADELSNDKTKRKKHSDTQQANKLCEVGTKKGKKLRAELQKSRFRKNFIQLIEEEQKLKEEDPRQ</sequence>
<dbReference type="InterPro" id="IPR004523">
    <property type="entry name" value="Asp-tRNA_synthase_2"/>
</dbReference>